<dbReference type="Pfam" id="PF00787">
    <property type="entry name" value="PX"/>
    <property type="match status" value="1"/>
</dbReference>
<dbReference type="SUPFAM" id="SSF64268">
    <property type="entry name" value="PX domain"/>
    <property type="match status" value="1"/>
</dbReference>
<dbReference type="Proteomes" id="UP000320762">
    <property type="component" value="Unassembled WGS sequence"/>
</dbReference>
<feature type="compositionally biased region" description="Low complexity" evidence="10">
    <location>
        <begin position="70"/>
        <end position="86"/>
    </location>
</feature>
<feature type="region of interest" description="Disordered" evidence="10">
    <location>
        <begin position="150"/>
        <end position="178"/>
    </location>
</feature>
<dbReference type="Gene3D" id="3.30.1520.10">
    <property type="entry name" value="Phox-like domain"/>
    <property type="match status" value="1"/>
</dbReference>
<dbReference type="InterPro" id="IPR001683">
    <property type="entry name" value="PX_dom"/>
</dbReference>
<dbReference type="InterPro" id="IPR036871">
    <property type="entry name" value="PX_dom_sf"/>
</dbReference>
<evidence type="ECO:0000256" key="6">
    <source>
        <dbReference type="ARBA" id="ARBA00023136"/>
    </source>
</evidence>
<evidence type="ECO:0000256" key="10">
    <source>
        <dbReference type="SAM" id="MobiDB-lite"/>
    </source>
</evidence>
<evidence type="ECO:0000256" key="3">
    <source>
        <dbReference type="ARBA" id="ARBA00007426"/>
    </source>
</evidence>
<evidence type="ECO:0000256" key="7">
    <source>
        <dbReference type="ARBA" id="ARBA00033728"/>
    </source>
</evidence>
<evidence type="ECO:0000256" key="2">
    <source>
        <dbReference type="ARBA" id="ARBA00004177"/>
    </source>
</evidence>
<feature type="domain" description="PX" evidence="11">
    <location>
        <begin position="193"/>
        <end position="311"/>
    </location>
</feature>
<feature type="compositionally biased region" description="Acidic residues" evidence="10">
    <location>
        <begin position="41"/>
        <end position="56"/>
    </location>
</feature>
<dbReference type="GO" id="GO:0010008">
    <property type="term" value="C:endosome membrane"/>
    <property type="evidence" value="ECO:0007669"/>
    <property type="project" value="UniProtKB-SubCell"/>
</dbReference>
<comment type="function">
    <text evidence="7">Recruits the lipid transfer protein VPS13 to endosomal and vacuolar membranes.</text>
</comment>
<dbReference type="OrthoDB" id="10254720at2759"/>
<protein>
    <recommendedName>
        <fullName evidence="8">Endosomal/vacuolar adapter protein YPT35</fullName>
    </recommendedName>
    <alternativeName>
        <fullName evidence="9">PX domain-containing protein YPT35</fullName>
    </alternativeName>
</protein>
<dbReference type="GO" id="GO:0005774">
    <property type="term" value="C:vacuolar membrane"/>
    <property type="evidence" value="ECO:0007669"/>
    <property type="project" value="UniProtKB-SubCell"/>
</dbReference>
<feature type="compositionally biased region" description="Basic and acidic residues" evidence="10">
    <location>
        <begin position="92"/>
        <end position="104"/>
    </location>
</feature>
<evidence type="ECO:0000256" key="1">
    <source>
        <dbReference type="ARBA" id="ARBA00004148"/>
    </source>
</evidence>
<proteinExistence type="inferred from homology"/>
<name>A0A550CGE3_9AGAR</name>
<dbReference type="PANTHER" id="PTHR10555:SF170">
    <property type="entry name" value="FI18122P1"/>
    <property type="match status" value="1"/>
</dbReference>
<evidence type="ECO:0000313" key="13">
    <source>
        <dbReference type="Proteomes" id="UP000320762"/>
    </source>
</evidence>
<dbReference type="InterPro" id="IPR037917">
    <property type="entry name" value="Ypt35_PX"/>
</dbReference>
<evidence type="ECO:0000256" key="5">
    <source>
        <dbReference type="ARBA" id="ARBA00022753"/>
    </source>
</evidence>
<dbReference type="CDD" id="cd07280">
    <property type="entry name" value="PX_YPT35"/>
    <property type="match status" value="1"/>
</dbReference>
<comment type="caution">
    <text evidence="12">The sequence shown here is derived from an EMBL/GenBank/DDBJ whole genome shotgun (WGS) entry which is preliminary data.</text>
</comment>
<organism evidence="12 13">
    <name type="scientific">Schizophyllum amplum</name>
    <dbReference type="NCBI Taxonomy" id="97359"/>
    <lineage>
        <taxon>Eukaryota</taxon>
        <taxon>Fungi</taxon>
        <taxon>Dikarya</taxon>
        <taxon>Basidiomycota</taxon>
        <taxon>Agaricomycotina</taxon>
        <taxon>Agaricomycetes</taxon>
        <taxon>Agaricomycetidae</taxon>
        <taxon>Agaricales</taxon>
        <taxon>Schizophyllaceae</taxon>
        <taxon>Schizophyllum</taxon>
    </lineage>
</organism>
<evidence type="ECO:0000256" key="4">
    <source>
        <dbReference type="ARBA" id="ARBA00022554"/>
    </source>
</evidence>
<feature type="region of interest" description="Disordered" evidence="10">
    <location>
        <begin position="1"/>
        <end position="104"/>
    </location>
</feature>
<keyword evidence="4" id="KW-0926">Vacuole</keyword>
<comment type="similarity">
    <text evidence="3">Belongs to the YPT35 family.</text>
</comment>
<evidence type="ECO:0000313" key="12">
    <source>
        <dbReference type="EMBL" id="TRM63860.1"/>
    </source>
</evidence>
<feature type="compositionally biased region" description="Pro residues" evidence="10">
    <location>
        <begin position="1"/>
        <end position="10"/>
    </location>
</feature>
<keyword evidence="13" id="KW-1185">Reference proteome</keyword>
<dbReference type="EMBL" id="VDMD01000008">
    <property type="protein sequence ID" value="TRM63860.1"/>
    <property type="molecule type" value="Genomic_DNA"/>
</dbReference>
<reference evidence="12 13" key="1">
    <citation type="journal article" date="2019" name="New Phytol.">
        <title>Comparative genomics reveals unique wood-decay strategies and fruiting body development in the Schizophyllaceae.</title>
        <authorList>
            <person name="Almasi E."/>
            <person name="Sahu N."/>
            <person name="Krizsan K."/>
            <person name="Balint B."/>
            <person name="Kovacs G.M."/>
            <person name="Kiss B."/>
            <person name="Cseklye J."/>
            <person name="Drula E."/>
            <person name="Henrissat B."/>
            <person name="Nagy I."/>
            <person name="Chovatia M."/>
            <person name="Adam C."/>
            <person name="LaButti K."/>
            <person name="Lipzen A."/>
            <person name="Riley R."/>
            <person name="Grigoriev I.V."/>
            <person name="Nagy L.G."/>
        </authorList>
    </citation>
    <scope>NUCLEOTIDE SEQUENCE [LARGE SCALE GENOMIC DNA]</scope>
    <source>
        <strain evidence="12 13">NL-1724</strain>
    </source>
</reference>
<keyword evidence="6" id="KW-0472">Membrane</keyword>
<comment type="subcellular location">
    <subcellularLocation>
        <location evidence="2">Endosome</location>
    </subcellularLocation>
    <subcellularLocation>
        <location evidence="1">Vacuole membrane</location>
        <topology evidence="1">Peripheral membrane protein</topology>
    </subcellularLocation>
</comment>
<dbReference type="GO" id="GO:0032266">
    <property type="term" value="F:phosphatidylinositol-3-phosphate binding"/>
    <property type="evidence" value="ECO:0007669"/>
    <property type="project" value="InterPro"/>
</dbReference>
<accession>A0A550CGE3</accession>
<dbReference type="AlphaFoldDB" id="A0A550CGE3"/>
<dbReference type="PANTHER" id="PTHR10555">
    <property type="entry name" value="SORTING NEXIN"/>
    <property type="match status" value="1"/>
</dbReference>
<evidence type="ECO:0000256" key="8">
    <source>
        <dbReference type="ARBA" id="ARBA00033774"/>
    </source>
</evidence>
<keyword evidence="5" id="KW-0967">Endosome</keyword>
<dbReference type="STRING" id="97359.A0A550CGE3"/>
<evidence type="ECO:0000259" key="11">
    <source>
        <dbReference type="PROSITE" id="PS50195"/>
    </source>
</evidence>
<gene>
    <name evidence="12" type="ORF">BD626DRAFT_568478</name>
</gene>
<evidence type="ECO:0000256" key="9">
    <source>
        <dbReference type="ARBA" id="ARBA00033785"/>
    </source>
</evidence>
<dbReference type="PROSITE" id="PS50195">
    <property type="entry name" value="PX"/>
    <property type="match status" value="1"/>
</dbReference>
<sequence>MSQSMPPSPLRPARSKPFDSRAVMMSKPLDFRATLKPLEKELDEGDGREDDSDDELGSGSDRDSFTSLLASPSSAPASPSSARGSPSSPPDSLHDEAGGDTVPEHPFAHATAIEVLHDRVIDVEEEVRAYTALRRAASEDAMSALYFASAGSSSANPSNTVPARIRRRRPRSPSPAPTSIMLADHTGESAAFARDVHIPAWAFVGGTGPGGYVVYECVVATRDGPRSDVRGPTIRVHKRYSEFAALDAALRRGLPPSARAHIPPLPPANALARFRPRFLARRRAQLEAWLMRVLLHPDIGGSRAVREWMCV</sequence>